<dbReference type="GO" id="GO:0004029">
    <property type="term" value="F:aldehyde dehydrogenase (NAD+) activity"/>
    <property type="evidence" value="ECO:0007669"/>
    <property type="project" value="TreeGrafter"/>
</dbReference>
<keyword evidence="3" id="KW-1185">Reference proteome</keyword>
<dbReference type="GO" id="GO:0005737">
    <property type="term" value="C:cytoplasm"/>
    <property type="evidence" value="ECO:0007669"/>
    <property type="project" value="TreeGrafter"/>
</dbReference>
<evidence type="ECO:0000313" key="2">
    <source>
        <dbReference type="EMBL" id="ETW83553.1"/>
    </source>
</evidence>
<dbReference type="InParanoid" id="W4KCP2"/>
<dbReference type="Pfam" id="PF05368">
    <property type="entry name" value="NmrA"/>
    <property type="match status" value="1"/>
</dbReference>
<feature type="domain" description="NmrA-like" evidence="1">
    <location>
        <begin position="6"/>
        <end position="101"/>
    </location>
</feature>
<dbReference type="FunCoup" id="W4KCP2">
    <property type="interactions" value="18"/>
</dbReference>
<dbReference type="Proteomes" id="UP000030671">
    <property type="component" value="Unassembled WGS sequence"/>
</dbReference>
<dbReference type="EMBL" id="KI925456">
    <property type="protein sequence ID" value="ETW83553.1"/>
    <property type="molecule type" value="Genomic_DNA"/>
</dbReference>
<dbReference type="eggNOG" id="KOG1502">
    <property type="taxonomic scope" value="Eukaryota"/>
</dbReference>
<dbReference type="GeneID" id="20672038"/>
<name>W4KCP2_HETIT</name>
<protein>
    <recommendedName>
        <fullName evidence="1">NmrA-like domain-containing protein</fullName>
    </recommendedName>
</protein>
<dbReference type="SUPFAM" id="SSF51735">
    <property type="entry name" value="NAD(P)-binding Rossmann-fold domains"/>
    <property type="match status" value="1"/>
</dbReference>
<reference evidence="2 3" key="1">
    <citation type="journal article" date="2012" name="New Phytol.">
        <title>Insight into trade-off between wood decay and parasitism from the genome of a fungal forest pathogen.</title>
        <authorList>
            <person name="Olson A."/>
            <person name="Aerts A."/>
            <person name="Asiegbu F."/>
            <person name="Belbahri L."/>
            <person name="Bouzid O."/>
            <person name="Broberg A."/>
            <person name="Canback B."/>
            <person name="Coutinho P.M."/>
            <person name="Cullen D."/>
            <person name="Dalman K."/>
            <person name="Deflorio G."/>
            <person name="van Diepen L.T."/>
            <person name="Dunand C."/>
            <person name="Duplessis S."/>
            <person name="Durling M."/>
            <person name="Gonthier P."/>
            <person name="Grimwood J."/>
            <person name="Fossdal C.G."/>
            <person name="Hansson D."/>
            <person name="Henrissat B."/>
            <person name="Hietala A."/>
            <person name="Himmelstrand K."/>
            <person name="Hoffmeister D."/>
            <person name="Hogberg N."/>
            <person name="James T.Y."/>
            <person name="Karlsson M."/>
            <person name="Kohler A."/>
            <person name="Kues U."/>
            <person name="Lee Y.H."/>
            <person name="Lin Y.C."/>
            <person name="Lind M."/>
            <person name="Lindquist E."/>
            <person name="Lombard V."/>
            <person name="Lucas S."/>
            <person name="Lunden K."/>
            <person name="Morin E."/>
            <person name="Murat C."/>
            <person name="Park J."/>
            <person name="Raffaello T."/>
            <person name="Rouze P."/>
            <person name="Salamov A."/>
            <person name="Schmutz J."/>
            <person name="Solheim H."/>
            <person name="Stahlberg J."/>
            <person name="Velez H."/>
            <person name="de Vries R.P."/>
            <person name="Wiebenga A."/>
            <person name="Woodward S."/>
            <person name="Yakovlev I."/>
            <person name="Garbelotto M."/>
            <person name="Martin F."/>
            <person name="Grigoriev I.V."/>
            <person name="Stenlid J."/>
        </authorList>
    </citation>
    <scope>NUCLEOTIDE SEQUENCE [LARGE SCALE GENOMIC DNA]</scope>
    <source>
        <strain evidence="2 3">TC 32-1</strain>
    </source>
</reference>
<dbReference type="InterPro" id="IPR051783">
    <property type="entry name" value="NAD(P)-dependent_oxidoreduct"/>
</dbReference>
<dbReference type="PANTHER" id="PTHR48079">
    <property type="entry name" value="PROTEIN YEEZ"/>
    <property type="match status" value="1"/>
</dbReference>
<gene>
    <name evidence="2" type="ORF">HETIRDRAFT_380746</name>
</gene>
<evidence type="ECO:0000259" key="1">
    <source>
        <dbReference type="Pfam" id="PF05368"/>
    </source>
</evidence>
<sequence length="343" mass="37700">MPSRTNIFITGVTGYIGGTVLQRLLHHPSSDNFHITAFLRSEDKASKLTAFGVKTIIGSLDDFNKLAQLSADADVVIHTASADHLEYAKAILRGIKERFVKTGVAPILIHTSGTGVFMDDARGEYGQDHIYYDTNIQDMESLPATAPHRNVDIEVTEADKLGYVRTFIILPSTIYGIASGPLVDLGIQNPYSIQVPYTIRASLARGSAAVVGQGLNVWNNVHIDEVGDLYRVVFDSALKDLNTPHGRQGYYFAENGEYSQVELAREIGRVMHELGMAKSQAPTKLSDEENMKYLGGWLFGTNARTKGEMGRSLGWKPVKTSRDFFASIRQEVEALSPSSKTTN</sequence>
<dbReference type="RefSeq" id="XP_009543333.1">
    <property type="nucleotide sequence ID" value="XM_009545038.1"/>
</dbReference>
<dbReference type="KEGG" id="hir:HETIRDRAFT_380746"/>
<proteinExistence type="predicted"/>
<dbReference type="STRING" id="747525.W4KCP2"/>
<accession>W4KCP2</accession>
<dbReference type="Gene3D" id="3.40.50.720">
    <property type="entry name" value="NAD(P)-binding Rossmann-like Domain"/>
    <property type="match status" value="1"/>
</dbReference>
<organism evidence="2 3">
    <name type="scientific">Heterobasidion irregulare (strain TC 32-1)</name>
    <dbReference type="NCBI Taxonomy" id="747525"/>
    <lineage>
        <taxon>Eukaryota</taxon>
        <taxon>Fungi</taxon>
        <taxon>Dikarya</taxon>
        <taxon>Basidiomycota</taxon>
        <taxon>Agaricomycotina</taxon>
        <taxon>Agaricomycetes</taxon>
        <taxon>Russulales</taxon>
        <taxon>Bondarzewiaceae</taxon>
        <taxon>Heterobasidion</taxon>
        <taxon>Heterobasidion annosum species complex</taxon>
    </lineage>
</organism>
<dbReference type="PANTHER" id="PTHR48079:SF6">
    <property type="entry name" value="NAD(P)-BINDING DOMAIN-CONTAINING PROTEIN-RELATED"/>
    <property type="match status" value="1"/>
</dbReference>
<dbReference type="AlphaFoldDB" id="W4KCP2"/>
<dbReference type="InterPro" id="IPR036291">
    <property type="entry name" value="NAD(P)-bd_dom_sf"/>
</dbReference>
<dbReference type="OrthoDB" id="10262413at2759"/>
<evidence type="ECO:0000313" key="3">
    <source>
        <dbReference type="Proteomes" id="UP000030671"/>
    </source>
</evidence>
<dbReference type="InterPro" id="IPR008030">
    <property type="entry name" value="NmrA-like"/>
</dbReference>
<dbReference type="HOGENOM" id="CLU_007383_12_1_1"/>